<organism evidence="1 2">
    <name type="scientific">Photobacterium andalusiense</name>
    <dbReference type="NCBI Taxonomy" id="2204296"/>
    <lineage>
        <taxon>Bacteria</taxon>
        <taxon>Pseudomonadati</taxon>
        <taxon>Pseudomonadota</taxon>
        <taxon>Gammaproteobacteria</taxon>
        <taxon>Vibrionales</taxon>
        <taxon>Vibrionaceae</taxon>
        <taxon>Photobacterium</taxon>
    </lineage>
</organism>
<proteinExistence type="predicted"/>
<dbReference type="Proteomes" id="UP000195719">
    <property type="component" value="Unassembled WGS sequence"/>
</dbReference>
<dbReference type="InterPro" id="IPR009045">
    <property type="entry name" value="Zn_M74/Hedgehog-like"/>
</dbReference>
<evidence type="ECO:0008006" key="3">
    <source>
        <dbReference type="Google" id="ProtNLM"/>
    </source>
</evidence>
<dbReference type="AlphaFoldDB" id="A0A1Y6MEI9"/>
<gene>
    <name evidence="1" type="ORF">PAND9192_01612</name>
</gene>
<dbReference type="SUPFAM" id="SSF55166">
    <property type="entry name" value="Hedgehog/DD-peptidase"/>
    <property type="match status" value="1"/>
</dbReference>
<protein>
    <recommendedName>
        <fullName evidence="3">Peptidase M15</fullName>
    </recommendedName>
</protein>
<sequence>MSNINTSNIINWYQKRHPDWQLDNNNDPIANETKRMIDDYKTQILIPIEQHFGLTTITYGFTSFELYKKVQKLSPQHTAPTLDQHTSHEVNNRGNLICKRGGLACDFIVKGFEENMGVIAKYIVQHLPFDRIYFYGNNKPLHVSIGSDNSQFIQYMLPSPKTGLRYPGKRYNKDNYLTAEFKDER</sequence>
<evidence type="ECO:0000313" key="2">
    <source>
        <dbReference type="Proteomes" id="UP000195719"/>
    </source>
</evidence>
<dbReference type="EMBL" id="FYAJ01000002">
    <property type="protein sequence ID" value="SMY34944.1"/>
    <property type="molecule type" value="Genomic_DNA"/>
</dbReference>
<keyword evidence="2" id="KW-1185">Reference proteome</keyword>
<accession>A0A1Y6MEI9</accession>
<reference evidence="2" key="1">
    <citation type="submission" date="2017-06" db="EMBL/GenBank/DDBJ databases">
        <authorList>
            <person name="Rodrigo-Torres L."/>
            <person name="Arahal R.D."/>
            <person name="Lucena T."/>
        </authorList>
    </citation>
    <scope>NUCLEOTIDE SEQUENCE [LARGE SCALE GENOMIC DNA]</scope>
    <source>
        <strain evidence="2">CECT 9192</strain>
    </source>
</reference>
<evidence type="ECO:0000313" key="1">
    <source>
        <dbReference type="EMBL" id="SMY34944.1"/>
    </source>
</evidence>
<name>A0A1Y6MEI9_9GAMM</name>
<dbReference type="RefSeq" id="WP_087853317.1">
    <property type="nucleotide sequence ID" value="NZ_FYAJ01000002.1"/>
</dbReference>